<evidence type="ECO:0000313" key="2">
    <source>
        <dbReference type="Proteomes" id="UP000005396"/>
    </source>
</evidence>
<sequence>MMKHIVSWINLVKNYIIHTIGNMRMVSAIHRFDGYFFAFLECVKKSL</sequence>
<comment type="caution">
    <text evidence="1">The sequence shown here is derived from an EMBL/GenBank/DDBJ whole genome shotgun (WGS) entry which is preliminary data.</text>
</comment>
<dbReference type="Proteomes" id="UP000005396">
    <property type="component" value="Unassembled WGS sequence"/>
</dbReference>
<evidence type="ECO:0000313" key="1">
    <source>
        <dbReference type="EMBL" id="EDP19311.1"/>
    </source>
</evidence>
<proteinExistence type="predicted"/>
<reference evidence="1 2" key="1">
    <citation type="submission" date="2007-08" db="EMBL/GenBank/DDBJ databases">
        <authorList>
            <person name="Fulton L."/>
            <person name="Clifton S."/>
            <person name="Fulton B."/>
            <person name="Xu J."/>
            <person name="Minx P."/>
            <person name="Pepin K.H."/>
            <person name="Johnson M."/>
            <person name="Thiruvilangam P."/>
            <person name="Bhonagiri V."/>
            <person name="Nash W.E."/>
            <person name="Mardis E.R."/>
            <person name="Wilson R.K."/>
        </authorList>
    </citation>
    <scope>NUCLEOTIDE SEQUENCE [LARGE SCALE GENOMIC DNA]</scope>
    <source>
        <strain evidence="2">ATCC BAA-613 / DSM 15670 / CCUG 46953 / JCM 12243 / WAL 16351</strain>
    </source>
</reference>
<organism evidence="1 2">
    <name type="scientific">Enterocloster bolteae (strain ATCC BAA-613 / DSM 15670 / CCUG 46953 / JCM 12243 / WAL 16351)</name>
    <name type="common">Clostridium bolteae</name>
    <dbReference type="NCBI Taxonomy" id="411902"/>
    <lineage>
        <taxon>Bacteria</taxon>
        <taxon>Bacillati</taxon>
        <taxon>Bacillota</taxon>
        <taxon>Clostridia</taxon>
        <taxon>Lachnospirales</taxon>
        <taxon>Lachnospiraceae</taxon>
        <taxon>Enterocloster</taxon>
    </lineage>
</organism>
<gene>
    <name evidence="1" type="ORF">CLOBOL_00383</name>
</gene>
<dbReference type="HOGENOM" id="CLU_3166375_0_0_9"/>
<name>A8RHD4_ENTBW</name>
<dbReference type="EMBL" id="ABCC02000008">
    <property type="protein sequence ID" value="EDP19311.1"/>
    <property type="molecule type" value="Genomic_DNA"/>
</dbReference>
<dbReference type="AlphaFoldDB" id="A8RHD4"/>
<dbReference type="PaxDb" id="411902-CLOBOL_00383"/>
<protein>
    <submittedName>
        <fullName evidence="1">Uncharacterized protein</fullName>
    </submittedName>
</protein>
<accession>A8RHD4</accession>
<reference evidence="1 2" key="2">
    <citation type="submission" date="2007-09" db="EMBL/GenBank/DDBJ databases">
        <title>Draft genome sequence of Clostridium bolteae (ATCC BAA-613).</title>
        <authorList>
            <person name="Sudarsanam P."/>
            <person name="Ley R."/>
            <person name="Guruge J."/>
            <person name="Turnbaugh P.J."/>
            <person name="Mahowald M."/>
            <person name="Liep D."/>
            <person name="Gordon J."/>
        </authorList>
    </citation>
    <scope>NUCLEOTIDE SEQUENCE [LARGE SCALE GENOMIC DNA]</scope>
    <source>
        <strain evidence="2">ATCC BAA-613 / DSM 15670 / CCUG 46953 / JCM 12243 / WAL 16351</strain>
    </source>
</reference>